<evidence type="ECO:0000313" key="3">
    <source>
        <dbReference type="Proteomes" id="UP000199599"/>
    </source>
</evidence>
<name>A0A1I1TNY2_9LACO</name>
<reference evidence="3" key="1">
    <citation type="submission" date="2016-10" db="EMBL/GenBank/DDBJ databases">
        <authorList>
            <person name="Varghese N."/>
            <person name="Submissions S."/>
        </authorList>
    </citation>
    <scope>NUCLEOTIDE SEQUENCE [LARGE SCALE GENOMIC DNA]</scope>
    <source>
        <strain evidence="3">R-53102</strain>
    </source>
</reference>
<dbReference type="PROSITE" id="PS51257">
    <property type="entry name" value="PROKAR_LIPOPROTEIN"/>
    <property type="match status" value="1"/>
</dbReference>
<sequence>MKLLIILIGFLGAIACIAAFVCFYLDNEKLGWSFFIIFAVLAVVAGLFEKYMWWTSWGW</sequence>
<accession>A0A1I1TNY2</accession>
<dbReference type="EMBL" id="FOMN01000011">
    <property type="protein sequence ID" value="SFD60342.1"/>
    <property type="molecule type" value="Genomic_DNA"/>
</dbReference>
<dbReference type="RefSeq" id="WP_090093995.1">
    <property type="nucleotide sequence ID" value="NZ_CBCRVU010000001.1"/>
</dbReference>
<dbReference type="STRING" id="1505723.SAMN04487792_1535"/>
<keyword evidence="1" id="KW-0472">Membrane</keyword>
<dbReference type="AlphaFoldDB" id="A0A1I1TNY2"/>
<dbReference type="Proteomes" id="UP000199599">
    <property type="component" value="Unassembled WGS sequence"/>
</dbReference>
<gene>
    <name evidence="2" type="ORF">SAMN04487792_1535</name>
</gene>
<keyword evidence="1" id="KW-1133">Transmembrane helix</keyword>
<keyword evidence="1" id="KW-0812">Transmembrane</keyword>
<proteinExistence type="predicted"/>
<organism evidence="2 3">
    <name type="scientific">Lactobacillus bombicola</name>
    <dbReference type="NCBI Taxonomy" id="1505723"/>
    <lineage>
        <taxon>Bacteria</taxon>
        <taxon>Bacillati</taxon>
        <taxon>Bacillota</taxon>
        <taxon>Bacilli</taxon>
        <taxon>Lactobacillales</taxon>
        <taxon>Lactobacillaceae</taxon>
        <taxon>Lactobacillus</taxon>
    </lineage>
</organism>
<protein>
    <submittedName>
        <fullName evidence="2">Uncharacterized protein</fullName>
    </submittedName>
</protein>
<evidence type="ECO:0000313" key="2">
    <source>
        <dbReference type="EMBL" id="SFD60342.1"/>
    </source>
</evidence>
<feature type="transmembrane region" description="Helical" evidence="1">
    <location>
        <begin position="29"/>
        <end position="48"/>
    </location>
</feature>
<evidence type="ECO:0000256" key="1">
    <source>
        <dbReference type="SAM" id="Phobius"/>
    </source>
</evidence>